<evidence type="ECO:0000313" key="1">
    <source>
        <dbReference type="EMBL" id="SAL75436.1"/>
    </source>
</evidence>
<sequence length="44" mass="5506">MYFGTLVVQPRREQDNWERDMDASLIDTPGRWRTFWRWMARLFA</sequence>
<gene>
    <name evidence="1" type="ORF">AWB74_04820</name>
</gene>
<protein>
    <submittedName>
        <fullName evidence="1">Uncharacterized protein</fullName>
    </submittedName>
</protein>
<evidence type="ECO:0000313" key="2">
    <source>
        <dbReference type="Proteomes" id="UP000055019"/>
    </source>
</evidence>
<dbReference type="RefSeq" id="WP_268811200.1">
    <property type="nucleotide sequence ID" value="NZ_FCOM02000024.1"/>
</dbReference>
<reference evidence="1" key="1">
    <citation type="submission" date="2016-01" db="EMBL/GenBank/DDBJ databases">
        <authorList>
            <person name="Peeters C."/>
        </authorList>
    </citation>
    <scope>NUCLEOTIDE SEQUENCE [LARGE SCALE GENOMIC DNA]</scope>
    <source>
        <strain evidence="1">LMG 29317</strain>
    </source>
</reference>
<proteinExistence type="predicted"/>
<keyword evidence="2" id="KW-1185">Reference proteome</keyword>
<comment type="caution">
    <text evidence="1">The sequence shown here is derived from an EMBL/GenBank/DDBJ whole genome shotgun (WGS) entry which is preliminary data.</text>
</comment>
<organism evidence="1 2">
    <name type="scientific">Caballeronia arvi</name>
    <dbReference type="NCBI Taxonomy" id="1777135"/>
    <lineage>
        <taxon>Bacteria</taxon>
        <taxon>Pseudomonadati</taxon>
        <taxon>Pseudomonadota</taxon>
        <taxon>Betaproteobacteria</taxon>
        <taxon>Burkholderiales</taxon>
        <taxon>Burkholderiaceae</taxon>
        <taxon>Caballeronia</taxon>
    </lineage>
</organism>
<dbReference type="AlphaFoldDB" id="A0A158K2T1"/>
<accession>A0A158K2T1</accession>
<dbReference type="Proteomes" id="UP000055019">
    <property type="component" value="Unassembled WGS sequence"/>
</dbReference>
<dbReference type="EMBL" id="FCOM02000024">
    <property type="protein sequence ID" value="SAL75436.1"/>
    <property type="molecule type" value="Genomic_DNA"/>
</dbReference>
<name>A0A158K2T1_9BURK</name>